<dbReference type="SUPFAM" id="SSF52799">
    <property type="entry name" value="(Phosphotyrosine protein) phosphatases II"/>
    <property type="match status" value="1"/>
</dbReference>
<protein>
    <recommendedName>
        <fullName evidence="2">protein-tyrosine-phosphatase</fullName>
        <ecNumber evidence="2">3.1.3.48</ecNumber>
    </recommendedName>
</protein>
<evidence type="ECO:0000313" key="6">
    <source>
        <dbReference type="EMBL" id="CAE0440355.1"/>
    </source>
</evidence>
<dbReference type="GO" id="GO:0005737">
    <property type="term" value="C:cytoplasm"/>
    <property type="evidence" value="ECO:0007669"/>
    <property type="project" value="TreeGrafter"/>
</dbReference>
<dbReference type="EC" id="3.1.3.48" evidence="2"/>
<evidence type="ECO:0000256" key="3">
    <source>
        <dbReference type="ARBA" id="ARBA00022801"/>
    </source>
</evidence>
<feature type="domain" description="Tyrosine specific protein phosphatases" evidence="5">
    <location>
        <begin position="119"/>
        <end position="178"/>
    </location>
</feature>
<dbReference type="GO" id="GO:0033550">
    <property type="term" value="F:MAP kinase tyrosine phosphatase activity"/>
    <property type="evidence" value="ECO:0007669"/>
    <property type="project" value="TreeGrafter"/>
</dbReference>
<dbReference type="PROSITE" id="PS50056">
    <property type="entry name" value="TYR_PHOSPHATASE_2"/>
    <property type="match status" value="1"/>
</dbReference>
<dbReference type="InterPro" id="IPR020422">
    <property type="entry name" value="TYR_PHOSPHATASE_DUAL_dom"/>
</dbReference>
<dbReference type="InterPro" id="IPR000387">
    <property type="entry name" value="Tyr_Pase_dom"/>
</dbReference>
<dbReference type="InterPro" id="IPR000340">
    <property type="entry name" value="Dual-sp_phosphatase_cat-dom"/>
</dbReference>
<dbReference type="EMBL" id="HBIN01013868">
    <property type="protein sequence ID" value="CAE0440355.1"/>
    <property type="molecule type" value="Transcribed_RNA"/>
</dbReference>
<evidence type="ECO:0000256" key="1">
    <source>
        <dbReference type="ARBA" id="ARBA00008601"/>
    </source>
</evidence>
<proteinExistence type="inferred from homology"/>
<dbReference type="GO" id="GO:0043409">
    <property type="term" value="P:negative regulation of MAPK cascade"/>
    <property type="evidence" value="ECO:0007669"/>
    <property type="project" value="TreeGrafter"/>
</dbReference>
<dbReference type="SMART" id="SM00195">
    <property type="entry name" value="DSPc"/>
    <property type="match status" value="1"/>
</dbReference>
<accession>A0A7S3PIG2</accession>
<dbReference type="PANTHER" id="PTHR10159:SF519">
    <property type="entry name" value="DUAL SPECIFICITY PROTEIN PHOSPHATASE MPK3"/>
    <property type="match status" value="1"/>
</dbReference>
<organism evidence="6">
    <name type="scientific">Aplanochytrium stocchinoi</name>
    <dbReference type="NCBI Taxonomy" id="215587"/>
    <lineage>
        <taxon>Eukaryota</taxon>
        <taxon>Sar</taxon>
        <taxon>Stramenopiles</taxon>
        <taxon>Bigyra</taxon>
        <taxon>Labyrinthulomycetes</taxon>
        <taxon>Thraustochytrida</taxon>
        <taxon>Thraustochytriidae</taxon>
        <taxon>Aplanochytrium</taxon>
    </lineage>
</organism>
<dbReference type="CDD" id="cd14498">
    <property type="entry name" value="DSP"/>
    <property type="match status" value="1"/>
</dbReference>
<dbReference type="Gene3D" id="3.90.190.10">
    <property type="entry name" value="Protein tyrosine phosphatase superfamily"/>
    <property type="match status" value="1"/>
</dbReference>
<dbReference type="AlphaFoldDB" id="A0A7S3PIG2"/>
<dbReference type="GO" id="GO:0017017">
    <property type="term" value="F:MAP kinase tyrosine/serine/threonine phosphatase activity"/>
    <property type="evidence" value="ECO:0007669"/>
    <property type="project" value="TreeGrafter"/>
</dbReference>
<reference evidence="6" key="1">
    <citation type="submission" date="2021-01" db="EMBL/GenBank/DDBJ databases">
        <authorList>
            <person name="Corre E."/>
            <person name="Pelletier E."/>
            <person name="Niang G."/>
            <person name="Scheremetjew M."/>
            <person name="Finn R."/>
            <person name="Kale V."/>
            <person name="Holt S."/>
            <person name="Cochrane G."/>
            <person name="Meng A."/>
            <person name="Brown T."/>
            <person name="Cohen L."/>
        </authorList>
    </citation>
    <scope>NUCLEOTIDE SEQUENCE</scope>
    <source>
        <strain evidence="6">GSBS06</strain>
    </source>
</reference>
<evidence type="ECO:0000256" key="2">
    <source>
        <dbReference type="ARBA" id="ARBA00013064"/>
    </source>
</evidence>
<name>A0A7S3PIG2_9STRA</name>
<sequence>MSAKTSHNTPDAEKVDYDLEAEKLFKKLNNISDEDDSRTSRYRDLDPLYEDPTTGAVVYVGAKMAADNLKTLGKHSIRHIVNCTNRQKLTFQEVEGFQYYRFTPATWRMLGLKGDVEILGFVDEMMDFVDQALGKGENVLIHCLAGAHRAGTTGVLVLMAKMKYDSRNATKVAQKLRPVINPFGPLKDLLSRVDTAIINLNGSSKLKETNRWYR</sequence>
<dbReference type="Pfam" id="PF00782">
    <property type="entry name" value="DSPc"/>
    <property type="match status" value="1"/>
</dbReference>
<dbReference type="GO" id="GO:0008330">
    <property type="term" value="F:protein tyrosine/threonine phosphatase activity"/>
    <property type="evidence" value="ECO:0007669"/>
    <property type="project" value="TreeGrafter"/>
</dbReference>
<evidence type="ECO:0000256" key="4">
    <source>
        <dbReference type="ARBA" id="ARBA00022912"/>
    </source>
</evidence>
<gene>
    <name evidence="6" type="ORF">ASTO00021_LOCUS10489</name>
</gene>
<keyword evidence="3" id="KW-0378">Hydrolase</keyword>
<evidence type="ECO:0000259" key="5">
    <source>
        <dbReference type="PROSITE" id="PS50056"/>
    </source>
</evidence>
<comment type="similarity">
    <text evidence="1">Belongs to the protein-tyrosine phosphatase family. Non-receptor class dual specificity subfamily.</text>
</comment>
<keyword evidence="4" id="KW-0904">Protein phosphatase</keyword>
<dbReference type="PANTHER" id="PTHR10159">
    <property type="entry name" value="DUAL SPECIFICITY PROTEIN PHOSPHATASE"/>
    <property type="match status" value="1"/>
</dbReference>
<dbReference type="InterPro" id="IPR029021">
    <property type="entry name" value="Prot-tyrosine_phosphatase-like"/>
</dbReference>